<comment type="caution">
    <text evidence="1">The sequence shown here is derived from an EMBL/GenBank/DDBJ whole genome shotgun (WGS) entry which is preliminary data.</text>
</comment>
<name>K0V3X9_MYCFO</name>
<dbReference type="GeneID" id="93413874"/>
<proteinExistence type="predicted"/>
<evidence type="ECO:0000313" key="2">
    <source>
        <dbReference type="Proteomes" id="UP000006043"/>
    </source>
</evidence>
<dbReference type="Proteomes" id="UP000006043">
    <property type="component" value="Unassembled WGS sequence"/>
</dbReference>
<dbReference type="HOGENOM" id="CLU_1852994_0_0_11"/>
<dbReference type="PATRIC" id="fig|1214102.3.peg.2632"/>
<accession>K0V3X9</accession>
<dbReference type="EMBL" id="ALQB01000047">
    <property type="protein sequence ID" value="EJZ13716.1"/>
    <property type="molecule type" value="Genomic_DNA"/>
</dbReference>
<reference evidence="1 2" key="1">
    <citation type="journal article" date="2012" name="J. Bacteriol.">
        <title>Complete Genome Sequence of Mycobacterium fortuitum subsp. fortuitum Type Strain DSM46621.</title>
        <authorList>
            <person name="Ho Y.S."/>
            <person name="Adroub S.A."/>
            <person name="Aleisa F."/>
            <person name="Mahmood H."/>
            <person name="Othoum G."/>
            <person name="Rashid F."/>
            <person name="Zaher M."/>
            <person name="Ali S."/>
            <person name="Bitter W."/>
            <person name="Pain A."/>
            <person name="Abdallah A.M."/>
        </authorList>
    </citation>
    <scope>NUCLEOTIDE SEQUENCE [LARGE SCALE GENOMIC DNA]</scope>
    <source>
        <strain evidence="2">DSM46621</strain>
    </source>
</reference>
<protein>
    <submittedName>
        <fullName evidence="1">Uncharacterized protein</fullName>
    </submittedName>
</protein>
<dbReference type="RefSeq" id="WP_003884506.1">
    <property type="nucleotide sequence ID" value="NZ_JH814752.1"/>
</dbReference>
<evidence type="ECO:0000313" key="1">
    <source>
        <dbReference type="EMBL" id="EJZ13716.1"/>
    </source>
</evidence>
<dbReference type="AlphaFoldDB" id="K0V3X9"/>
<gene>
    <name evidence="1" type="ORF">MFORT_13238</name>
</gene>
<sequence>MSGFTHVLTYDGGVLVAQLPGGCDVSTFSNPLHRFNGEDQWGLGLAPLPPDKTYEEMEKAGELSTEYIQAVGLPDAMTVEIRKPGGEQWDAAWVRYTVGKAFKRVDNGDTDSVAYFYSVFSAQTPNPSSTGSDGPTPA</sequence>
<organism evidence="1 2">
    <name type="scientific">Mycolicibacterium fortuitum subsp. fortuitum DSM 46621 = ATCC 6841 = JCM 6387</name>
    <dbReference type="NCBI Taxonomy" id="1214102"/>
    <lineage>
        <taxon>Bacteria</taxon>
        <taxon>Bacillati</taxon>
        <taxon>Actinomycetota</taxon>
        <taxon>Actinomycetes</taxon>
        <taxon>Mycobacteriales</taxon>
        <taxon>Mycobacteriaceae</taxon>
        <taxon>Mycolicibacterium</taxon>
    </lineage>
</organism>